<dbReference type="PANTHER" id="PTHR11817">
    <property type="entry name" value="PYRUVATE KINASE"/>
    <property type="match status" value="1"/>
</dbReference>
<keyword evidence="8" id="KW-0067">ATP-binding</keyword>
<dbReference type="SUPFAM" id="SSF51621">
    <property type="entry name" value="Phosphoenolpyruvate/pyruvate domain"/>
    <property type="match status" value="1"/>
</dbReference>
<dbReference type="NCBIfam" id="TIGR01064">
    <property type="entry name" value="pyruv_kin"/>
    <property type="match status" value="1"/>
</dbReference>
<dbReference type="EMBL" id="PNYC01000013">
    <property type="protein sequence ID" value="PMS35116.1"/>
    <property type="molecule type" value="Genomic_DNA"/>
</dbReference>
<dbReference type="NCBIfam" id="NF004491">
    <property type="entry name" value="PRK05826.1"/>
    <property type="match status" value="1"/>
</dbReference>
<keyword evidence="6" id="KW-0547">Nucleotide-binding</keyword>
<dbReference type="NCBIfam" id="NF004886">
    <property type="entry name" value="PRK06247.1"/>
    <property type="match status" value="1"/>
</dbReference>
<evidence type="ECO:0000259" key="14">
    <source>
        <dbReference type="Pfam" id="PF00224"/>
    </source>
</evidence>
<dbReference type="PRINTS" id="PR01050">
    <property type="entry name" value="PYRUVTKNASE"/>
</dbReference>
<dbReference type="UniPathway" id="UPA00109">
    <property type="reaction ID" value="UER00188"/>
</dbReference>
<dbReference type="InterPro" id="IPR015795">
    <property type="entry name" value="Pyrv_Knase_C"/>
</dbReference>
<dbReference type="OrthoDB" id="9812123at2"/>
<proteinExistence type="inferred from homology"/>
<dbReference type="InterPro" id="IPR011037">
    <property type="entry name" value="Pyrv_Knase-like_insert_dom_sf"/>
</dbReference>
<keyword evidence="10 13" id="KW-0324">Glycolysis</keyword>
<keyword evidence="5" id="KW-0479">Metal-binding</keyword>
<evidence type="ECO:0000256" key="8">
    <source>
        <dbReference type="ARBA" id="ARBA00022840"/>
    </source>
</evidence>
<name>A0A2N7X049_9BURK</name>
<dbReference type="NCBIfam" id="NF004978">
    <property type="entry name" value="PRK06354.1"/>
    <property type="match status" value="1"/>
</dbReference>
<evidence type="ECO:0000256" key="4">
    <source>
        <dbReference type="ARBA" id="ARBA00022679"/>
    </source>
</evidence>
<evidence type="ECO:0000313" key="16">
    <source>
        <dbReference type="EMBL" id="PMS35116.1"/>
    </source>
</evidence>
<evidence type="ECO:0000256" key="13">
    <source>
        <dbReference type="RuleBase" id="RU000504"/>
    </source>
</evidence>
<evidence type="ECO:0000256" key="1">
    <source>
        <dbReference type="ARBA" id="ARBA00004997"/>
    </source>
</evidence>
<dbReference type="AlphaFoldDB" id="A0A2N7X049"/>
<dbReference type="STRING" id="863227.GCA_000373005_05817"/>
<evidence type="ECO:0000256" key="2">
    <source>
        <dbReference type="ARBA" id="ARBA00008663"/>
    </source>
</evidence>
<keyword evidence="7 13" id="KW-0418">Kinase</keyword>
<dbReference type="Gene3D" id="3.20.20.60">
    <property type="entry name" value="Phosphoenolpyruvate-binding domains"/>
    <property type="match status" value="1"/>
</dbReference>
<dbReference type="GO" id="GO:0004743">
    <property type="term" value="F:pyruvate kinase activity"/>
    <property type="evidence" value="ECO:0007669"/>
    <property type="project" value="UniProtKB-UniRule"/>
</dbReference>
<dbReference type="Proteomes" id="UP000235777">
    <property type="component" value="Unassembled WGS sequence"/>
</dbReference>
<dbReference type="Pfam" id="PF00224">
    <property type="entry name" value="PK"/>
    <property type="match status" value="1"/>
</dbReference>
<sequence>MKRERNAKIIATLGPSSSDGKTIRQLFEAGVDVFRLNFSHGTHDDHLRRLTEIRKLEKESGRPIGVLLDLQGPKLRLGTFEGGSAELRSGERFRLELNSLSGDATRAPLPHPEIFEAIEAGSELLLDDGKIRLRVERKGSDFADTVVVVGGRISDRKGVNVPAVMLPISALTHKDREDLAFGLENGIDWVALSFVQRAEDIDEAREIIGDRAWIMAKLEKPLAIDHLDEIVDRCDGIMVARGDLGVELPAEQIPELQRRIVRACRAAGKVVVVATQMLESMTNSPVPTRAETSDVAGAIYEGADAVMLSAESASGKYPLEAVSMMNRIVERVERDPEYRSGIDASHTRAQSTAADAICCALREVVQLIGPAVTVTYTSSGFTSVRAARERVATAIIAMTPSLAVARRLALVWGVHSIAFRNARDVDDMIALASEAARSSGFAKPGESIVIAAGLPFGESGTTNLLHIAKVGP</sequence>
<comment type="caution">
    <text evidence="16">The sequence shown here is derived from an EMBL/GenBank/DDBJ whole genome shotgun (WGS) entry which is preliminary data.</text>
</comment>
<dbReference type="InterPro" id="IPR015806">
    <property type="entry name" value="Pyrv_Knase_insert_dom_sf"/>
</dbReference>
<dbReference type="InterPro" id="IPR015793">
    <property type="entry name" value="Pyrv_Knase_brl"/>
</dbReference>
<feature type="domain" description="Pyruvate kinase barrel" evidence="14">
    <location>
        <begin position="5"/>
        <end position="322"/>
    </location>
</feature>
<comment type="catalytic activity">
    <reaction evidence="13">
        <text>pyruvate + ATP = phosphoenolpyruvate + ADP + H(+)</text>
        <dbReference type="Rhea" id="RHEA:18157"/>
        <dbReference type="ChEBI" id="CHEBI:15361"/>
        <dbReference type="ChEBI" id="CHEBI:15378"/>
        <dbReference type="ChEBI" id="CHEBI:30616"/>
        <dbReference type="ChEBI" id="CHEBI:58702"/>
        <dbReference type="ChEBI" id="CHEBI:456216"/>
        <dbReference type="EC" id="2.7.1.40"/>
    </reaction>
</comment>
<keyword evidence="9 13" id="KW-0460">Magnesium</keyword>
<comment type="similarity">
    <text evidence="2 13">Belongs to the pyruvate kinase family.</text>
</comment>
<keyword evidence="17" id="KW-1185">Reference proteome</keyword>
<dbReference type="Gene3D" id="3.40.1380.20">
    <property type="entry name" value="Pyruvate kinase, C-terminal domain"/>
    <property type="match status" value="1"/>
</dbReference>
<evidence type="ECO:0000256" key="3">
    <source>
        <dbReference type="ARBA" id="ARBA00012142"/>
    </source>
</evidence>
<dbReference type="RefSeq" id="WP_018444436.1">
    <property type="nucleotide sequence ID" value="NZ_KB890220.1"/>
</dbReference>
<evidence type="ECO:0000256" key="12">
    <source>
        <dbReference type="NCBIfam" id="TIGR01064"/>
    </source>
</evidence>
<dbReference type="InterPro" id="IPR040442">
    <property type="entry name" value="Pyrv_kinase-like_dom_sf"/>
</dbReference>
<dbReference type="GO" id="GO:0000287">
    <property type="term" value="F:magnesium ion binding"/>
    <property type="evidence" value="ECO:0007669"/>
    <property type="project" value="UniProtKB-UniRule"/>
</dbReference>
<dbReference type="InterPro" id="IPR036918">
    <property type="entry name" value="Pyrv_Knase_C_sf"/>
</dbReference>
<reference evidence="16 17" key="1">
    <citation type="submission" date="2018-01" db="EMBL/GenBank/DDBJ databases">
        <title>Whole genome analyses suggest that Burkholderia sensu lato contains two further novel genera in the rhizoxinica-symbiotica group Mycetohabitans gen. nov., and Trinickia gen. nov.: implications for the evolution of diazotrophy and nodulation in the Burkholderiaceae.</title>
        <authorList>
            <person name="Estrada-de los Santos P."/>
            <person name="Palmer M."/>
            <person name="Chavez-Ramirez B."/>
            <person name="Beukes C."/>
            <person name="Steenkamp E.T."/>
            <person name="Hirsch A.M."/>
            <person name="Manyaka P."/>
            <person name="Maluk M."/>
            <person name="Lafos M."/>
            <person name="Crook M."/>
            <person name="Gross E."/>
            <person name="Simon M.F."/>
            <person name="Bueno dos Reis Junior F."/>
            <person name="Poole P.S."/>
            <person name="Venter S.N."/>
            <person name="James E.K."/>
        </authorList>
    </citation>
    <scope>NUCLEOTIDE SEQUENCE [LARGE SCALE GENOMIC DNA]</scope>
    <source>
        <strain evidence="16 17">JPY 581</strain>
    </source>
</reference>
<evidence type="ECO:0000313" key="17">
    <source>
        <dbReference type="Proteomes" id="UP000235777"/>
    </source>
</evidence>
<evidence type="ECO:0000256" key="10">
    <source>
        <dbReference type="ARBA" id="ARBA00023152"/>
    </source>
</evidence>
<protein>
    <recommendedName>
        <fullName evidence="3 12">Pyruvate kinase</fullName>
        <ecNumber evidence="3 12">2.7.1.40</ecNumber>
    </recommendedName>
</protein>
<dbReference type="InterPro" id="IPR015813">
    <property type="entry name" value="Pyrv/PenolPyrv_kinase-like_dom"/>
</dbReference>
<dbReference type="SUPFAM" id="SSF50800">
    <property type="entry name" value="PK beta-barrel domain-like"/>
    <property type="match status" value="1"/>
</dbReference>
<dbReference type="GO" id="GO:0005524">
    <property type="term" value="F:ATP binding"/>
    <property type="evidence" value="ECO:0007669"/>
    <property type="project" value="UniProtKB-KW"/>
</dbReference>
<dbReference type="GO" id="GO:0030955">
    <property type="term" value="F:potassium ion binding"/>
    <property type="evidence" value="ECO:0007669"/>
    <property type="project" value="UniProtKB-UniRule"/>
</dbReference>
<accession>A0A2N7X049</accession>
<evidence type="ECO:0000256" key="6">
    <source>
        <dbReference type="ARBA" id="ARBA00022741"/>
    </source>
</evidence>
<organism evidence="16 17">
    <name type="scientific">Trinickia symbiotica</name>
    <dbReference type="NCBI Taxonomy" id="863227"/>
    <lineage>
        <taxon>Bacteria</taxon>
        <taxon>Pseudomonadati</taxon>
        <taxon>Pseudomonadota</taxon>
        <taxon>Betaproteobacteria</taxon>
        <taxon>Burkholderiales</taxon>
        <taxon>Burkholderiaceae</taxon>
        <taxon>Trinickia</taxon>
    </lineage>
</organism>
<dbReference type="FunFam" id="2.40.33.10:FF:000001">
    <property type="entry name" value="Pyruvate kinase"/>
    <property type="match status" value="1"/>
</dbReference>
<dbReference type="EC" id="2.7.1.40" evidence="3 12"/>
<evidence type="ECO:0000256" key="5">
    <source>
        <dbReference type="ARBA" id="ARBA00022723"/>
    </source>
</evidence>
<dbReference type="Gene3D" id="2.40.33.10">
    <property type="entry name" value="PK beta-barrel domain-like"/>
    <property type="match status" value="1"/>
</dbReference>
<evidence type="ECO:0000259" key="15">
    <source>
        <dbReference type="Pfam" id="PF02887"/>
    </source>
</evidence>
<comment type="pathway">
    <text evidence="1 13">Carbohydrate degradation; glycolysis; pyruvate from D-glyceraldehyde 3-phosphate: step 5/5.</text>
</comment>
<dbReference type="SUPFAM" id="SSF52935">
    <property type="entry name" value="PK C-terminal domain-like"/>
    <property type="match status" value="1"/>
</dbReference>
<evidence type="ECO:0000256" key="7">
    <source>
        <dbReference type="ARBA" id="ARBA00022777"/>
    </source>
</evidence>
<dbReference type="Pfam" id="PF02887">
    <property type="entry name" value="PK_C"/>
    <property type="match status" value="1"/>
</dbReference>
<evidence type="ECO:0000256" key="11">
    <source>
        <dbReference type="ARBA" id="ARBA00023317"/>
    </source>
</evidence>
<keyword evidence="4 13" id="KW-0808">Transferase</keyword>
<evidence type="ECO:0000256" key="9">
    <source>
        <dbReference type="ARBA" id="ARBA00022842"/>
    </source>
</evidence>
<gene>
    <name evidence="16" type="primary">pyk</name>
    <name evidence="16" type="ORF">C0Z20_20520</name>
</gene>
<keyword evidence="11 16" id="KW-0670">Pyruvate</keyword>
<feature type="domain" description="Pyruvate kinase C-terminal" evidence="15">
    <location>
        <begin position="355"/>
        <end position="467"/>
    </location>
</feature>
<dbReference type="InterPro" id="IPR001697">
    <property type="entry name" value="Pyr_Knase"/>
</dbReference>
<dbReference type="GO" id="GO:0016301">
    <property type="term" value="F:kinase activity"/>
    <property type="evidence" value="ECO:0007669"/>
    <property type="project" value="UniProtKB-KW"/>
</dbReference>